<accession>A0A3E0X1E3</accession>
<dbReference type="AlphaFoldDB" id="A0A3E0X1E3"/>
<dbReference type="PANTHER" id="PTHR36508:SF1">
    <property type="entry name" value="PROTEIN SLYX"/>
    <property type="match status" value="1"/>
</dbReference>
<gene>
    <name evidence="1" type="primary">slyX</name>
    <name evidence="3" type="ORF">CAL65_01415</name>
</gene>
<comment type="similarity">
    <text evidence="1">Belongs to the SlyX family.</text>
</comment>
<dbReference type="EMBL" id="NFZW01000001">
    <property type="protein sequence ID" value="RFA39473.1"/>
    <property type="molecule type" value="Genomic_DNA"/>
</dbReference>
<evidence type="ECO:0000256" key="2">
    <source>
        <dbReference type="SAM" id="Coils"/>
    </source>
</evidence>
<dbReference type="InterPro" id="IPR007236">
    <property type="entry name" value="SlyX"/>
</dbReference>
<dbReference type="RefSeq" id="WP_116300567.1">
    <property type="nucleotide sequence ID" value="NZ_NFZV01000001.1"/>
</dbReference>
<dbReference type="Pfam" id="PF04102">
    <property type="entry name" value="SlyX"/>
    <property type="match status" value="1"/>
</dbReference>
<dbReference type="Proteomes" id="UP000256763">
    <property type="component" value="Unassembled WGS sequence"/>
</dbReference>
<dbReference type="HAMAP" id="MF_00715">
    <property type="entry name" value="SlyX"/>
    <property type="match status" value="1"/>
</dbReference>
<protein>
    <recommendedName>
        <fullName evidence="1">Protein SlyX homolog</fullName>
    </recommendedName>
</protein>
<keyword evidence="4" id="KW-1185">Reference proteome</keyword>
<feature type="coiled-coil region" evidence="2">
    <location>
        <begin position="5"/>
        <end position="46"/>
    </location>
</feature>
<comment type="caution">
    <text evidence="3">The sequence shown here is derived from an EMBL/GenBank/DDBJ whole genome shotgun (WGS) entry which is preliminary data.</text>
</comment>
<evidence type="ECO:0000313" key="4">
    <source>
        <dbReference type="Proteomes" id="UP000256763"/>
    </source>
</evidence>
<name>A0A3E0X1E3_9GAMM</name>
<proteinExistence type="inferred from homology"/>
<dbReference type="Gene3D" id="1.20.5.300">
    <property type="match status" value="1"/>
</dbReference>
<reference evidence="4" key="1">
    <citation type="submission" date="2017-05" db="EMBL/GenBank/DDBJ databases">
        <authorList>
            <person name="Sharma S."/>
            <person name="Sidhu C."/>
            <person name="Pinnaka A.K."/>
        </authorList>
    </citation>
    <scope>NUCLEOTIDE SEQUENCE [LARGE SCALE GENOMIC DNA]</scope>
    <source>
        <strain evidence="4">AK93</strain>
    </source>
</reference>
<organism evidence="3 4">
    <name type="scientific">Alkalilimnicola ehrlichii</name>
    <dbReference type="NCBI Taxonomy" id="351052"/>
    <lineage>
        <taxon>Bacteria</taxon>
        <taxon>Pseudomonadati</taxon>
        <taxon>Pseudomonadota</taxon>
        <taxon>Gammaproteobacteria</taxon>
        <taxon>Chromatiales</taxon>
        <taxon>Ectothiorhodospiraceae</taxon>
        <taxon>Alkalilimnicola</taxon>
    </lineage>
</organism>
<evidence type="ECO:0000313" key="3">
    <source>
        <dbReference type="EMBL" id="RFA39473.1"/>
    </source>
</evidence>
<dbReference type="OrthoDB" id="5771733at2"/>
<sequence length="67" mass="7729">MDDRLVDLETRIAFQEQGIQDLEAVILRQQKEIEALTRRLEAAEQRLRAVTPSNLADLSEETPPPHY</sequence>
<evidence type="ECO:0000256" key="1">
    <source>
        <dbReference type="HAMAP-Rule" id="MF_00715"/>
    </source>
</evidence>
<keyword evidence="2" id="KW-0175">Coiled coil</keyword>
<dbReference type="PANTHER" id="PTHR36508">
    <property type="entry name" value="PROTEIN SLYX"/>
    <property type="match status" value="1"/>
</dbReference>